<comment type="caution">
    <text evidence="5">The sequence shown here is derived from an EMBL/GenBank/DDBJ whole genome shotgun (WGS) entry which is preliminary data.</text>
</comment>
<reference evidence="6" key="1">
    <citation type="journal article" date="2019" name="Int. J. Syst. Evol. Microbiol.">
        <title>The Global Catalogue of Microorganisms (GCM) 10K type strain sequencing project: providing services to taxonomists for standard genome sequencing and annotation.</title>
        <authorList>
            <consortium name="The Broad Institute Genomics Platform"/>
            <consortium name="The Broad Institute Genome Sequencing Center for Infectious Disease"/>
            <person name="Wu L."/>
            <person name="Ma J."/>
        </authorList>
    </citation>
    <scope>NUCLEOTIDE SEQUENCE [LARGE SCALE GENOMIC DNA]</scope>
    <source>
        <strain evidence="6">CCUG 58412</strain>
    </source>
</reference>
<dbReference type="Proteomes" id="UP001597128">
    <property type="component" value="Unassembled WGS sequence"/>
</dbReference>
<dbReference type="InterPro" id="IPR001608">
    <property type="entry name" value="Ala_racemase_N"/>
</dbReference>
<evidence type="ECO:0000256" key="1">
    <source>
        <dbReference type="ARBA" id="ARBA00022898"/>
    </source>
</evidence>
<accession>A0ABW3F439</accession>
<sequence length="245" mass="26365">MTAPIPAPADNIAEIQQNIAQAKAHFQMTQAVTLCAVSKSQPAAAIRAAYAAGQTVFGENYLQEALGKQAQLQDCAIAWHFIGPIQSNKTQQIARQFDWVHSVDRLKIAQRLSDARTAELPPLNICLQVNISEEASKSGASGQELLQLALQIKQLPHLRLRGLMAIPAPQQDFAAQRDQFSQVRALFDHLNAHGLQLDTLSIGMSGDYQAAIAEGATLVRIGTAIFGARQPKPSPDTDLASKGAV</sequence>
<dbReference type="PROSITE" id="PS01211">
    <property type="entry name" value="UPF0001"/>
    <property type="match status" value="1"/>
</dbReference>
<evidence type="ECO:0000256" key="3">
    <source>
        <dbReference type="RuleBase" id="RU004514"/>
    </source>
</evidence>
<gene>
    <name evidence="5" type="ORF">ACFQ1Z_06400</name>
</gene>
<proteinExistence type="inferred from homology"/>
<dbReference type="Gene3D" id="3.20.20.10">
    <property type="entry name" value="Alanine racemase"/>
    <property type="match status" value="1"/>
</dbReference>
<evidence type="ECO:0000259" key="4">
    <source>
        <dbReference type="Pfam" id="PF01168"/>
    </source>
</evidence>
<dbReference type="InterPro" id="IPR029066">
    <property type="entry name" value="PLP-binding_barrel"/>
</dbReference>
<evidence type="ECO:0000256" key="2">
    <source>
        <dbReference type="HAMAP-Rule" id="MF_02087"/>
    </source>
</evidence>
<protein>
    <recommendedName>
        <fullName evidence="2">Pyridoxal phosphate homeostasis protein</fullName>
        <shortName evidence="2">PLP homeostasis protein</shortName>
    </recommendedName>
</protein>
<dbReference type="InterPro" id="IPR011078">
    <property type="entry name" value="PyrdxlP_homeostasis"/>
</dbReference>
<evidence type="ECO:0000313" key="6">
    <source>
        <dbReference type="Proteomes" id="UP001597128"/>
    </source>
</evidence>
<dbReference type="PANTHER" id="PTHR10146">
    <property type="entry name" value="PROLINE SYNTHETASE CO-TRANSCRIBED BACTERIAL HOMOLOG PROTEIN"/>
    <property type="match status" value="1"/>
</dbReference>
<dbReference type="NCBIfam" id="TIGR00044">
    <property type="entry name" value="YggS family pyridoxal phosphate-dependent enzyme"/>
    <property type="match status" value="1"/>
</dbReference>
<dbReference type="Pfam" id="PF01168">
    <property type="entry name" value="Ala_racemase_N"/>
    <property type="match status" value="1"/>
</dbReference>
<feature type="modified residue" description="N6-(pyridoxal phosphate)lysine" evidence="2">
    <location>
        <position position="39"/>
    </location>
</feature>
<keyword evidence="1 2" id="KW-0663">Pyridoxal phosphate</keyword>
<keyword evidence="6" id="KW-1185">Reference proteome</keyword>
<dbReference type="RefSeq" id="WP_379056438.1">
    <property type="nucleotide sequence ID" value="NZ_JBHTKB010000001.1"/>
</dbReference>
<dbReference type="HAMAP" id="MF_02087">
    <property type="entry name" value="PLP_homeostasis"/>
    <property type="match status" value="1"/>
</dbReference>
<name>A0ABW3F439_9PROT</name>
<evidence type="ECO:0000313" key="5">
    <source>
        <dbReference type="EMBL" id="MFD0913171.1"/>
    </source>
</evidence>
<comment type="similarity">
    <text evidence="2 3">Belongs to the pyridoxal phosphate-binding protein YggS/PROSC family.</text>
</comment>
<dbReference type="EMBL" id="JBHTKB010000001">
    <property type="protein sequence ID" value="MFD0913171.1"/>
    <property type="molecule type" value="Genomic_DNA"/>
</dbReference>
<dbReference type="PIRSF" id="PIRSF004848">
    <property type="entry name" value="YBL036c_PLPDEIII"/>
    <property type="match status" value="1"/>
</dbReference>
<dbReference type="CDD" id="cd06824">
    <property type="entry name" value="PLPDE_III_Yggs_like"/>
    <property type="match status" value="1"/>
</dbReference>
<dbReference type="SUPFAM" id="SSF51419">
    <property type="entry name" value="PLP-binding barrel"/>
    <property type="match status" value="1"/>
</dbReference>
<feature type="domain" description="Alanine racemase N-terminal" evidence="4">
    <location>
        <begin position="12"/>
        <end position="229"/>
    </location>
</feature>
<organism evidence="5 6">
    <name type="scientific">Methylophilus luteus</name>
    <dbReference type="NCBI Taxonomy" id="640108"/>
    <lineage>
        <taxon>Bacteria</taxon>
        <taxon>Pseudomonadati</taxon>
        <taxon>Pseudomonadota</taxon>
        <taxon>Betaproteobacteria</taxon>
        <taxon>Nitrosomonadales</taxon>
        <taxon>Methylophilaceae</taxon>
        <taxon>Methylophilus</taxon>
    </lineage>
</organism>
<comment type="function">
    <text evidence="2">Pyridoxal 5'-phosphate (PLP)-binding protein, which is involved in PLP homeostasis.</text>
</comment>
<dbReference type="PANTHER" id="PTHR10146:SF14">
    <property type="entry name" value="PYRIDOXAL PHOSPHATE HOMEOSTASIS PROTEIN"/>
    <property type="match status" value="1"/>
</dbReference>